<dbReference type="FunFam" id="3.80.10.10:FF:000473">
    <property type="entry name" value="EIN3-binding F-box protein 1"/>
    <property type="match status" value="1"/>
</dbReference>
<keyword evidence="4" id="KW-0833">Ubl conjugation pathway</keyword>
<dbReference type="GO" id="GO:0009873">
    <property type="term" value="P:ethylene-activated signaling pathway"/>
    <property type="evidence" value="ECO:0007669"/>
    <property type="project" value="UniProtKB-KW"/>
</dbReference>
<evidence type="ECO:0000259" key="7">
    <source>
        <dbReference type="Pfam" id="PF25372"/>
    </source>
</evidence>
<dbReference type="GO" id="GO:0005634">
    <property type="term" value="C:nucleus"/>
    <property type="evidence" value="ECO:0007669"/>
    <property type="project" value="UniProtKB-SubCell"/>
</dbReference>
<accession>A0AA35UZV8</accession>
<protein>
    <recommendedName>
        <fullName evidence="10">F-box domain-containing protein</fullName>
    </recommendedName>
</protein>
<dbReference type="EMBL" id="OX465077">
    <property type="protein sequence ID" value="CAI9267769.1"/>
    <property type="molecule type" value="Genomic_DNA"/>
</dbReference>
<dbReference type="Gene3D" id="3.80.10.10">
    <property type="entry name" value="Ribonuclease Inhibitor"/>
    <property type="match status" value="3"/>
</dbReference>
<feature type="domain" description="F-box/LRR-repeat protein 15-like leucin rich repeat" evidence="7">
    <location>
        <begin position="520"/>
        <end position="679"/>
    </location>
</feature>
<keyword evidence="5" id="KW-0539">Nucleus</keyword>
<evidence type="ECO:0000259" key="6">
    <source>
        <dbReference type="Pfam" id="PF12937"/>
    </source>
</evidence>
<evidence type="ECO:0000256" key="4">
    <source>
        <dbReference type="ARBA" id="ARBA00022786"/>
    </source>
</evidence>
<dbReference type="InterPro" id="IPR006553">
    <property type="entry name" value="Leu-rich_rpt_Cys-con_subtyp"/>
</dbReference>
<dbReference type="GO" id="GO:0031146">
    <property type="term" value="P:SCF-dependent proteasomal ubiquitin-dependent protein catabolic process"/>
    <property type="evidence" value="ECO:0007669"/>
    <property type="project" value="TreeGrafter"/>
</dbReference>
<dbReference type="Gene3D" id="1.20.1280.50">
    <property type="match status" value="1"/>
</dbReference>
<evidence type="ECO:0000256" key="2">
    <source>
        <dbReference type="ARBA" id="ARBA00004906"/>
    </source>
</evidence>
<dbReference type="CDD" id="cd22159">
    <property type="entry name" value="F-box_AtTIR1-like"/>
    <property type="match status" value="1"/>
</dbReference>
<feature type="domain" description="F-box" evidence="6">
    <location>
        <begin position="122"/>
        <end position="157"/>
    </location>
</feature>
<dbReference type="InterPro" id="IPR057207">
    <property type="entry name" value="FBXL15_LRR"/>
</dbReference>
<dbReference type="InterPro" id="IPR036047">
    <property type="entry name" value="F-box-like_dom_sf"/>
</dbReference>
<dbReference type="GO" id="GO:0010105">
    <property type="term" value="P:negative regulation of ethylene-activated signaling pathway"/>
    <property type="evidence" value="ECO:0007669"/>
    <property type="project" value="UniProtKB-ARBA"/>
</dbReference>
<proteinExistence type="predicted"/>
<dbReference type="Pfam" id="PF25372">
    <property type="entry name" value="DUF7885"/>
    <property type="match status" value="2"/>
</dbReference>
<dbReference type="PANTHER" id="PTHR13318:SF178">
    <property type="entry name" value="OS02G0200900 PROTEIN"/>
    <property type="match status" value="1"/>
</dbReference>
<evidence type="ECO:0000256" key="5">
    <source>
        <dbReference type="ARBA" id="ARBA00023242"/>
    </source>
</evidence>
<dbReference type="SMART" id="SM00367">
    <property type="entry name" value="LRR_CC"/>
    <property type="match status" value="13"/>
</dbReference>
<gene>
    <name evidence="8" type="ORF">LSALG_LOCUS8232</name>
</gene>
<dbReference type="InterPro" id="IPR001810">
    <property type="entry name" value="F-box_dom"/>
</dbReference>
<dbReference type="Proteomes" id="UP001177003">
    <property type="component" value="Chromosome 1"/>
</dbReference>
<dbReference type="Pfam" id="PF12937">
    <property type="entry name" value="F-box-like"/>
    <property type="match status" value="1"/>
</dbReference>
<comment type="subcellular location">
    <subcellularLocation>
        <location evidence="1">Nucleus</location>
    </subcellularLocation>
</comment>
<keyword evidence="3" id="KW-0936">Ethylene signaling pathway</keyword>
<evidence type="ECO:0000313" key="9">
    <source>
        <dbReference type="Proteomes" id="UP001177003"/>
    </source>
</evidence>
<comment type="pathway">
    <text evidence="2">Protein modification; protein ubiquitination.</text>
</comment>
<dbReference type="FunFam" id="3.80.10.10:FF:000451">
    <property type="entry name" value="EIN3-binding F-box protein 1"/>
    <property type="match status" value="1"/>
</dbReference>
<dbReference type="SUPFAM" id="SSF81383">
    <property type="entry name" value="F-box domain"/>
    <property type="match status" value="1"/>
</dbReference>
<organism evidence="8 9">
    <name type="scientific">Lactuca saligna</name>
    <name type="common">Willowleaf lettuce</name>
    <dbReference type="NCBI Taxonomy" id="75948"/>
    <lineage>
        <taxon>Eukaryota</taxon>
        <taxon>Viridiplantae</taxon>
        <taxon>Streptophyta</taxon>
        <taxon>Embryophyta</taxon>
        <taxon>Tracheophyta</taxon>
        <taxon>Spermatophyta</taxon>
        <taxon>Magnoliopsida</taxon>
        <taxon>eudicotyledons</taxon>
        <taxon>Gunneridae</taxon>
        <taxon>Pentapetalae</taxon>
        <taxon>asterids</taxon>
        <taxon>campanulids</taxon>
        <taxon>Asterales</taxon>
        <taxon>Asteraceae</taxon>
        <taxon>Cichorioideae</taxon>
        <taxon>Cichorieae</taxon>
        <taxon>Lactucinae</taxon>
        <taxon>Lactuca</taxon>
    </lineage>
</organism>
<dbReference type="SUPFAM" id="SSF52047">
    <property type="entry name" value="RNI-like"/>
    <property type="match status" value="3"/>
</dbReference>
<reference evidence="8" key="1">
    <citation type="submission" date="2023-04" db="EMBL/GenBank/DDBJ databases">
        <authorList>
            <person name="Vijverberg K."/>
            <person name="Xiong W."/>
            <person name="Schranz E."/>
        </authorList>
    </citation>
    <scope>NUCLEOTIDE SEQUENCE</scope>
</reference>
<sequence length="752" mass="80555">MNNLGGGGRGLGRWDFDAFIAYTPLNSLPVGGSALFCSRSRVFWAFKSRISFTSSSTVLMQKFFGEDVLYHGMPKYHASEESNLFLSLGHHVDVYFPPRKRSRVSAPFVFSEQIFKKQQTTIDALPDECLFEIFRRLSGSQEKSSCAFVSKRWLMLLSTIRRDEVKETVSSISNKKHADLEINNGFLTRCLKGKKATDIRLAAISVGSSGHGGLGDLSILGNNASKVTNVGLKAIAHGCTSLRSLTLWNLSSISDEGVVEIANECHNLEKLQLSQCPNISHKSLIAIAINCPNLTSLSIESCSSITNEGLQAIGQKCPNLKSISLKNCSQIGDQGVVSLVSSSSSSLMKVRLHALNVSDTCLAVIGHYGLSLTELTLVDLHNVTEKGFWVMGSGQGLQNLRSIVIVNCTGVTDLGVEALGRGCPNLKLVSIRKSGLSDNGLVAFAKASQSLETVLLEECHIITQLGIFGFVVNSGALKNLSLTKCFGIKDSPMIIHSTLSPCNSLKSLTIRNCPEFGNFSLALLGRICPQLQDIVLTGLSGITDSGVASLIQNSESGLTKVDLSGCVNLTDKIVSEISMAHGGTLEVLNLDGCGLITDASVVTVTQNCSLLRELDVSKSAITDFAIAALACAEHLNLQVLSVSGCQVSNKSLPFLKKLGESLIGLNMMQCRGVTSAAVGALEGQIWKSLFFSKGFGCQIFLRILMLGFGSWRQPLAMGPSPSRWLQVVRDSGGGGLVVFVGFGHGGWLFSLL</sequence>
<evidence type="ECO:0008006" key="10">
    <source>
        <dbReference type="Google" id="ProtNLM"/>
    </source>
</evidence>
<dbReference type="InterPro" id="IPR032675">
    <property type="entry name" value="LRR_dom_sf"/>
</dbReference>
<keyword evidence="9" id="KW-1185">Reference proteome</keyword>
<evidence type="ECO:0000313" key="8">
    <source>
        <dbReference type="EMBL" id="CAI9267769.1"/>
    </source>
</evidence>
<name>A0AA35UZV8_LACSI</name>
<dbReference type="PANTHER" id="PTHR13318">
    <property type="entry name" value="PARTNER OF PAIRED, ISOFORM B-RELATED"/>
    <property type="match status" value="1"/>
</dbReference>
<dbReference type="AlphaFoldDB" id="A0AA35UZV8"/>
<evidence type="ECO:0000256" key="3">
    <source>
        <dbReference type="ARBA" id="ARBA00022745"/>
    </source>
</evidence>
<evidence type="ECO:0000256" key="1">
    <source>
        <dbReference type="ARBA" id="ARBA00004123"/>
    </source>
</evidence>
<feature type="domain" description="F-box/LRR-repeat protein 15-like leucin rich repeat" evidence="7">
    <location>
        <begin position="225"/>
        <end position="432"/>
    </location>
</feature>
<dbReference type="FunFam" id="3.80.10.10:FF:000595">
    <property type="entry name" value="EIN3-binding F-box protein 1"/>
    <property type="match status" value="1"/>
</dbReference>
<dbReference type="GO" id="GO:0019005">
    <property type="term" value="C:SCF ubiquitin ligase complex"/>
    <property type="evidence" value="ECO:0007669"/>
    <property type="project" value="TreeGrafter"/>
</dbReference>